<dbReference type="InterPro" id="IPR013785">
    <property type="entry name" value="Aldolase_TIM"/>
</dbReference>
<dbReference type="RefSeq" id="WP_257742242.1">
    <property type="nucleotide sequence ID" value="NZ_CP096115.1"/>
</dbReference>
<name>A0A9E7PKZ2_9EURY</name>
<feature type="domain" description="DUS-like FMN-binding" evidence="1">
    <location>
        <begin position="108"/>
        <end position="239"/>
    </location>
</feature>
<evidence type="ECO:0000259" key="1">
    <source>
        <dbReference type="Pfam" id="PF01207"/>
    </source>
</evidence>
<reference evidence="2" key="1">
    <citation type="submission" date="2022-04" db="EMBL/GenBank/DDBJ databases">
        <title>Complete genome of Methanoplanus endosymbiosus DSM 3599.</title>
        <authorList>
            <person name="Chen S.-C."/>
            <person name="You Y.-T."/>
            <person name="Zhou Y.-Z."/>
            <person name="Lai M.-C."/>
        </authorList>
    </citation>
    <scope>NUCLEOTIDE SEQUENCE</scope>
    <source>
        <strain evidence="2">DSM 3599</strain>
    </source>
</reference>
<evidence type="ECO:0000313" key="3">
    <source>
        <dbReference type="Proteomes" id="UP001060368"/>
    </source>
</evidence>
<evidence type="ECO:0000313" key="2">
    <source>
        <dbReference type="EMBL" id="UUX92090.1"/>
    </source>
</evidence>
<accession>A0A9E7PKZ2</accession>
<dbReference type="EMBL" id="CP096115">
    <property type="protein sequence ID" value="UUX92090.1"/>
    <property type="molecule type" value="Genomic_DNA"/>
</dbReference>
<gene>
    <name evidence="2" type="ORF">L6E24_12110</name>
</gene>
<dbReference type="Gene3D" id="3.20.20.70">
    <property type="entry name" value="Aldolase class I"/>
    <property type="match status" value="1"/>
</dbReference>
<dbReference type="SUPFAM" id="SSF51395">
    <property type="entry name" value="FMN-linked oxidoreductases"/>
    <property type="match status" value="1"/>
</dbReference>
<dbReference type="InterPro" id="IPR017671">
    <property type="entry name" value="Methan_mark_9"/>
</dbReference>
<dbReference type="KEGG" id="mend:L6E24_12110"/>
<dbReference type="AlphaFoldDB" id="A0A9E7PKZ2"/>
<sequence>MMDPYDRYELMVNERVVKTPVALSSMAGIVDADYCIERKEHVGMAFIGGYSIDEPTINAGAVLLKEGRKEFIYDDPVAELKAQTDKLKGSGIIPGVNLRGSAPESFVHIASALGTDVIYEIDAHCRQEAMISASSGEYLLNHTDQLCDTIRALKSLGVTVSVKMRAGVNPDDSELAKLIWKAGADIIHVDLMDFGIAKLKQIRNSCPLMIIANNSVNDFSVAKDLFQHGADLISLARHADTETLKNLDNAIAKYADETGWYNAPKQLCRGGDIRSLTFCCMPVKQCPLIPALKRIGMTPKEYHDLKLSLVKNTPLEDGDTTCFGSLAWCCKSSTPCMFRDISLKKAGINLFEYMGYKHRLSEKIMKEIFSEGESEDDSKTDGKL</sequence>
<organism evidence="2 3">
    <name type="scientific">Methanoplanus endosymbiosus</name>
    <dbReference type="NCBI Taxonomy" id="33865"/>
    <lineage>
        <taxon>Archaea</taxon>
        <taxon>Methanobacteriati</taxon>
        <taxon>Methanobacteriota</taxon>
        <taxon>Stenosarchaea group</taxon>
        <taxon>Methanomicrobia</taxon>
        <taxon>Methanomicrobiales</taxon>
        <taxon>Methanomicrobiaceae</taxon>
        <taxon>Methanoplanus</taxon>
    </lineage>
</organism>
<dbReference type="GeneID" id="74308458"/>
<dbReference type="InterPro" id="IPR035587">
    <property type="entry name" value="DUS-like_FMN-bd"/>
</dbReference>
<dbReference type="Proteomes" id="UP001060368">
    <property type="component" value="Chromosome"/>
</dbReference>
<dbReference type="NCBIfam" id="TIGR03277">
    <property type="entry name" value="methan_mark_9"/>
    <property type="match status" value="1"/>
</dbReference>
<dbReference type="Pfam" id="PF01207">
    <property type="entry name" value="Dus"/>
    <property type="match status" value="1"/>
</dbReference>
<keyword evidence="3" id="KW-1185">Reference proteome</keyword>
<proteinExistence type="predicted"/>
<protein>
    <submittedName>
        <fullName evidence="2">Methanogenesis marker 9 domain-containing protein</fullName>
    </submittedName>
</protein>